<name>A0A1H7FZS1_9SPHN</name>
<feature type="transmembrane region" description="Helical" evidence="1">
    <location>
        <begin position="154"/>
        <end position="171"/>
    </location>
</feature>
<dbReference type="OrthoDB" id="8266279at2"/>
<sequence>MVAIADRRAALAANRVTGMRRTTARIVLATATLLIVGAALLAGPALTLGDQDHVAVVSAMRDGSGFYGLIAGIVPAGAFAGRLVPLPTLAVIESHVDVFALTILLCAVLASILLVGWNRLGELCTHLPARLTGALLLFGGSTLGALLTIVEPHAGWTALLIAWSLLLRRRGRWVEAAALGAAATTIDPAALPFVIVMAAAAMREGEARDSGGWLLAAVLGLGTWIAHRVALLNLGVVTIGVGAPSAPIDVAAAAFLPGLPAWLSAASWMFALLGWFSVRNPLAVRVAVTTTVAMLLALLPGMQSAATLTVVLLPLGLMFAVDASASLIRQASSRRRITVTRVAR</sequence>
<feature type="transmembrane region" description="Helical" evidence="1">
    <location>
        <begin position="177"/>
        <end position="200"/>
    </location>
</feature>
<keyword evidence="1" id="KW-1133">Transmembrane helix</keyword>
<evidence type="ECO:0000313" key="3">
    <source>
        <dbReference type="Proteomes" id="UP000199214"/>
    </source>
</evidence>
<keyword evidence="3" id="KW-1185">Reference proteome</keyword>
<feature type="transmembrane region" description="Helical" evidence="1">
    <location>
        <begin position="282"/>
        <end position="299"/>
    </location>
</feature>
<dbReference type="STRING" id="1855283.SAMN05216382_0172"/>
<proteinExistence type="predicted"/>
<dbReference type="RefSeq" id="WP_093002404.1">
    <property type="nucleotide sequence ID" value="NZ_FNZZ01000001.1"/>
</dbReference>
<feature type="transmembrane region" description="Helical" evidence="1">
    <location>
        <begin position="212"/>
        <end position="230"/>
    </location>
</feature>
<dbReference type="AlphaFoldDB" id="A0A1H7FZS1"/>
<feature type="transmembrane region" description="Helical" evidence="1">
    <location>
        <begin position="250"/>
        <end position="275"/>
    </location>
</feature>
<dbReference type="EMBL" id="FNZZ01000001">
    <property type="protein sequence ID" value="SEK31603.1"/>
    <property type="molecule type" value="Genomic_DNA"/>
</dbReference>
<reference evidence="3" key="1">
    <citation type="submission" date="2016-10" db="EMBL/GenBank/DDBJ databases">
        <authorList>
            <person name="Varghese N."/>
            <person name="Submissions S."/>
        </authorList>
    </citation>
    <scope>NUCLEOTIDE SEQUENCE [LARGE SCALE GENOMIC DNA]</scope>
    <source>
        <strain evidence="3">JS21-1</strain>
    </source>
</reference>
<feature type="transmembrane region" description="Helical" evidence="1">
    <location>
        <begin position="305"/>
        <end position="328"/>
    </location>
</feature>
<keyword evidence="1" id="KW-0472">Membrane</keyword>
<evidence type="ECO:0000256" key="1">
    <source>
        <dbReference type="SAM" id="Phobius"/>
    </source>
</evidence>
<protein>
    <submittedName>
        <fullName evidence="2">Uncharacterized protein</fullName>
    </submittedName>
</protein>
<evidence type="ECO:0000313" key="2">
    <source>
        <dbReference type="EMBL" id="SEK31603.1"/>
    </source>
</evidence>
<dbReference type="Proteomes" id="UP000199214">
    <property type="component" value="Unassembled WGS sequence"/>
</dbReference>
<feature type="transmembrane region" description="Helical" evidence="1">
    <location>
        <begin position="65"/>
        <end position="84"/>
    </location>
</feature>
<organism evidence="2 3">
    <name type="scientific">Sphingomonas palmae</name>
    <dbReference type="NCBI Taxonomy" id="1855283"/>
    <lineage>
        <taxon>Bacteria</taxon>
        <taxon>Pseudomonadati</taxon>
        <taxon>Pseudomonadota</taxon>
        <taxon>Alphaproteobacteria</taxon>
        <taxon>Sphingomonadales</taxon>
        <taxon>Sphingomonadaceae</taxon>
        <taxon>Sphingomonas</taxon>
    </lineage>
</organism>
<keyword evidence="1" id="KW-0812">Transmembrane</keyword>
<gene>
    <name evidence="2" type="ORF">SAMN05216382_0172</name>
</gene>
<accession>A0A1H7FZS1</accession>
<feature type="transmembrane region" description="Helical" evidence="1">
    <location>
        <begin position="96"/>
        <end position="117"/>
    </location>
</feature>